<dbReference type="Pfam" id="PF25789">
    <property type="entry name" value="TPR_NAA35"/>
    <property type="match status" value="1"/>
</dbReference>
<comment type="similarity">
    <text evidence="2">Belongs to the MAK10 family.</text>
</comment>
<dbReference type="AlphaFoldDB" id="A0A6A6WYB8"/>
<dbReference type="GO" id="GO:0031417">
    <property type="term" value="C:NatC complex"/>
    <property type="evidence" value="ECO:0007669"/>
    <property type="project" value="InterPro"/>
</dbReference>
<evidence type="ECO:0000256" key="1">
    <source>
        <dbReference type="ARBA" id="ARBA00004496"/>
    </source>
</evidence>
<dbReference type="InterPro" id="IPR057983">
    <property type="entry name" value="NAA35-like_N"/>
</dbReference>
<evidence type="ECO:0000313" key="7">
    <source>
        <dbReference type="Proteomes" id="UP000799757"/>
    </source>
</evidence>
<organism evidence="6 7">
    <name type="scientific">Melanomma pulvis-pyrius CBS 109.77</name>
    <dbReference type="NCBI Taxonomy" id="1314802"/>
    <lineage>
        <taxon>Eukaryota</taxon>
        <taxon>Fungi</taxon>
        <taxon>Dikarya</taxon>
        <taxon>Ascomycota</taxon>
        <taxon>Pezizomycotina</taxon>
        <taxon>Dothideomycetes</taxon>
        <taxon>Pleosporomycetidae</taxon>
        <taxon>Pleosporales</taxon>
        <taxon>Melanommataceae</taxon>
        <taxon>Melanomma</taxon>
    </lineage>
</organism>
<dbReference type="OrthoDB" id="269405at2759"/>
<evidence type="ECO:0000259" key="4">
    <source>
        <dbReference type="Pfam" id="PF04112"/>
    </source>
</evidence>
<dbReference type="Pfam" id="PF04112">
    <property type="entry name" value="Mak10"/>
    <property type="match status" value="1"/>
</dbReference>
<keyword evidence="3" id="KW-0963">Cytoplasm</keyword>
<dbReference type="EMBL" id="MU002178">
    <property type="protein sequence ID" value="KAF2788904.1"/>
    <property type="molecule type" value="Genomic_DNA"/>
</dbReference>
<sequence length="699" mass="78502">MDPKMDSGFLLPNETLEDSYNVLAPILPEEVIGIMDQLLCYEMAWHTGYPLSQTLFTSVYIDKLLWPEPKTVEEAQFYRGDLPAGRRPGVLLEVLRAYCLALVKCCDFVIAKITGRDYFEEEDFCTHTYNRVLFVQVPLDVFLRELDAAVERMEDTDLEMSSSLRKAIISRLDFRRDFLRALDLDCPLEHLSNYWPPILSNLTSIFTTQQLGKTVPGSFSTKIQRRLASTVPPRPIVELEFKDAFEKLKQLCIDCEEATRFTSLEPDPLEYQSFLLVFASRAPTPLPYSRSYLATLLFHPQILNATSSLPLTDVRTLVLPCSTILSPANWSFSPPRNPLLPKPPRLQLALLVDEFIERTGQPYLDFWTALGQNTCRLRRMLTHVIGGWDQLQTDASIVDADLMRVVTEMGMRDEVMDSPLTVWVYQKKLWMIEKCVLLGFEQDIYLPDEYGGMYHFLSLISGRRKVVLEAISAHFVTRARQLQHADQLPEAADVEDGAQHIASLISEADGVSSLGAALASFYTVLLYLKVLPRPARPFSSQELRFELRMKPFLALQPPEVPPFKDWLDKVQPYGPYELPSPSFLADVQNADSQLWSNMDANIKRAKEAFSAVMKIGATNAKCGGVKEAWARDVKGVLASCVALGIAVAGVRSRVARSGGGIKMEVEMGVQGLGIGIEIPLMGTAKRYAEGWVVAKVVKG</sequence>
<evidence type="ECO:0000313" key="6">
    <source>
        <dbReference type="EMBL" id="KAF2788904.1"/>
    </source>
</evidence>
<dbReference type="InterPro" id="IPR007244">
    <property type="entry name" value="Naa35_N"/>
</dbReference>
<feature type="domain" description="NAA35-like TPR repeats" evidence="5">
    <location>
        <begin position="273"/>
        <end position="619"/>
    </location>
</feature>
<reference evidence="6" key="1">
    <citation type="journal article" date="2020" name="Stud. Mycol.">
        <title>101 Dothideomycetes genomes: a test case for predicting lifestyles and emergence of pathogens.</title>
        <authorList>
            <person name="Haridas S."/>
            <person name="Albert R."/>
            <person name="Binder M."/>
            <person name="Bloem J."/>
            <person name="Labutti K."/>
            <person name="Salamov A."/>
            <person name="Andreopoulos B."/>
            <person name="Baker S."/>
            <person name="Barry K."/>
            <person name="Bills G."/>
            <person name="Bluhm B."/>
            <person name="Cannon C."/>
            <person name="Castanera R."/>
            <person name="Culley D."/>
            <person name="Daum C."/>
            <person name="Ezra D."/>
            <person name="Gonzalez J."/>
            <person name="Henrissat B."/>
            <person name="Kuo A."/>
            <person name="Liang C."/>
            <person name="Lipzen A."/>
            <person name="Lutzoni F."/>
            <person name="Magnuson J."/>
            <person name="Mondo S."/>
            <person name="Nolan M."/>
            <person name="Ohm R."/>
            <person name="Pangilinan J."/>
            <person name="Park H.-J."/>
            <person name="Ramirez L."/>
            <person name="Alfaro M."/>
            <person name="Sun H."/>
            <person name="Tritt A."/>
            <person name="Yoshinaga Y."/>
            <person name="Zwiers L.-H."/>
            <person name="Turgeon B."/>
            <person name="Goodwin S."/>
            <person name="Spatafora J."/>
            <person name="Crous P."/>
            <person name="Grigoriev I."/>
        </authorList>
    </citation>
    <scope>NUCLEOTIDE SEQUENCE</scope>
    <source>
        <strain evidence="6">CBS 109.77</strain>
    </source>
</reference>
<proteinExistence type="inferred from homology"/>
<gene>
    <name evidence="6" type="ORF">K505DRAFT_314096</name>
</gene>
<comment type="subcellular location">
    <subcellularLocation>
        <location evidence="1">Cytoplasm</location>
    </subcellularLocation>
</comment>
<keyword evidence="7" id="KW-1185">Reference proteome</keyword>
<evidence type="ECO:0000259" key="5">
    <source>
        <dbReference type="Pfam" id="PF25789"/>
    </source>
</evidence>
<name>A0A6A6WYB8_9PLEO</name>
<dbReference type="InterPro" id="IPR057982">
    <property type="entry name" value="TPR_NAA35"/>
</dbReference>
<evidence type="ECO:0000256" key="3">
    <source>
        <dbReference type="ARBA" id="ARBA00022490"/>
    </source>
</evidence>
<evidence type="ECO:0000256" key="2">
    <source>
        <dbReference type="ARBA" id="ARBA00006289"/>
    </source>
</evidence>
<protein>
    <submittedName>
        <fullName evidence="6">Amino-acid N-acetyltransferas-like protein subunit Mak10</fullName>
    </submittedName>
</protein>
<dbReference type="PANTHER" id="PTHR21373:SF0">
    <property type="entry name" value="N-ALPHA-ACETYLTRANSFERASE 35, NATC AUXILIARY SUBUNIT"/>
    <property type="match status" value="1"/>
</dbReference>
<dbReference type="Proteomes" id="UP000799757">
    <property type="component" value="Unassembled WGS sequence"/>
</dbReference>
<feature type="domain" description="NAA35-like N-terminal" evidence="4">
    <location>
        <begin position="1"/>
        <end position="140"/>
    </location>
</feature>
<dbReference type="PANTHER" id="PTHR21373">
    <property type="entry name" value="GLUCOSE REPRESSIBLE PROTEIN MAK10"/>
    <property type="match status" value="1"/>
</dbReference>
<accession>A0A6A6WYB8</accession>